<dbReference type="InterPro" id="IPR020449">
    <property type="entry name" value="Tscrpt_reg_AraC-type_HTH"/>
</dbReference>
<dbReference type="InterPro" id="IPR032783">
    <property type="entry name" value="AraC_lig"/>
</dbReference>
<evidence type="ECO:0000313" key="5">
    <source>
        <dbReference type="EMBL" id="GLR86176.1"/>
    </source>
</evidence>
<dbReference type="InterPro" id="IPR050204">
    <property type="entry name" value="AraC_XylS_family_regulators"/>
</dbReference>
<dbReference type="PROSITE" id="PS00041">
    <property type="entry name" value="HTH_ARAC_FAMILY_1"/>
    <property type="match status" value="1"/>
</dbReference>
<dbReference type="PROSITE" id="PS01124">
    <property type="entry name" value="HTH_ARAC_FAMILY_2"/>
    <property type="match status" value="1"/>
</dbReference>
<dbReference type="InterPro" id="IPR009057">
    <property type="entry name" value="Homeodomain-like_sf"/>
</dbReference>
<dbReference type="Gene3D" id="1.10.10.60">
    <property type="entry name" value="Homeodomain-like"/>
    <property type="match status" value="1"/>
</dbReference>
<feature type="domain" description="HTH araC/xylS-type" evidence="4">
    <location>
        <begin position="215"/>
        <end position="312"/>
    </location>
</feature>
<evidence type="ECO:0000313" key="6">
    <source>
        <dbReference type="Proteomes" id="UP001156905"/>
    </source>
</evidence>
<evidence type="ECO:0000256" key="1">
    <source>
        <dbReference type="ARBA" id="ARBA00023015"/>
    </source>
</evidence>
<dbReference type="InterPro" id="IPR018062">
    <property type="entry name" value="HTH_AraC-typ_CS"/>
</dbReference>
<dbReference type="SUPFAM" id="SSF46689">
    <property type="entry name" value="Homeodomain-like"/>
    <property type="match status" value="2"/>
</dbReference>
<dbReference type="Proteomes" id="UP001156905">
    <property type="component" value="Unassembled WGS sequence"/>
</dbReference>
<comment type="caution">
    <text evidence="5">The sequence shown here is derived from an EMBL/GenBank/DDBJ whole genome shotgun (WGS) entry which is preliminary data.</text>
</comment>
<dbReference type="PANTHER" id="PTHR46796">
    <property type="entry name" value="HTH-TYPE TRANSCRIPTIONAL ACTIVATOR RHAS-RELATED"/>
    <property type="match status" value="1"/>
</dbReference>
<keyword evidence="3" id="KW-0804">Transcription</keyword>
<sequence>MIYANDARISSRSSKTVTDTLSDIFAVLDVRSARCTRFEAGGEWAFRFPAKPALKFAAVLRGECWIALSGESPYRLVAGDTFLLAEAPEYVLASDPQLAPLNGLASFDWEHSDVGHYGGSDTVLLAGSFVFEALHVRLLLDALPRFMLIPEADPAATVLRGLLEILDHEIRAGQIGVSLVTRRIADVLLVQVLRGYVARHGGVGWIGAAADPQIGAALNLMHGEITRRWTVSDLARAVGMSRSAFALDFREKVGSSPLDYLFRWRMQVARDALRRGETIAAIAAKVGYASESAFSNAFKRAHGEAPKRYGLTAAAERRQ</sequence>
<keyword evidence="2" id="KW-0238">DNA-binding</keyword>
<dbReference type="EMBL" id="BSOW01000009">
    <property type="protein sequence ID" value="GLR86176.1"/>
    <property type="molecule type" value="Genomic_DNA"/>
</dbReference>
<name>A0ABQ6AY61_9BRAD</name>
<keyword evidence="1" id="KW-0805">Transcription regulation</keyword>
<reference evidence="6" key="1">
    <citation type="journal article" date="2019" name="Int. J. Syst. Evol. Microbiol.">
        <title>The Global Catalogue of Microorganisms (GCM) 10K type strain sequencing project: providing services to taxonomists for standard genome sequencing and annotation.</title>
        <authorList>
            <consortium name="The Broad Institute Genomics Platform"/>
            <consortium name="The Broad Institute Genome Sequencing Center for Infectious Disease"/>
            <person name="Wu L."/>
            <person name="Ma J."/>
        </authorList>
    </citation>
    <scope>NUCLEOTIDE SEQUENCE [LARGE SCALE GENOMIC DNA]</scope>
    <source>
        <strain evidence="6">NBRC 102520</strain>
    </source>
</reference>
<evidence type="ECO:0000256" key="3">
    <source>
        <dbReference type="ARBA" id="ARBA00023163"/>
    </source>
</evidence>
<evidence type="ECO:0000259" key="4">
    <source>
        <dbReference type="PROSITE" id="PS01124"/>
    </source>
</evidence>
<gene>
    <name evidence="5" type="ORF">GCM10007857_28870</name>
</gene>
<dbReference type="InterPro" id="IPR018060">
    <property type="entry name" value="HTH_AraC"/>
</dbReference>
<evidence type="ECO:0000256" key="2">
    <source>
        <dbReference type="ARBA" id="ARBA00023125"/>
    </source>
</evidence>
<dbReference type="PANTHER" id="PTHR46796:SF7">
    <property type="entry name" value="ARAC FAMILY TRANSCRIPTIONAL REGULATOR"/>
    <property type="match status" value="1"/>
</dbReference>
<dbReference type="SMART" id="SM00342">
    <property type="entry name" value="HTH_ARAC"/>
    <property type="match status" value="1"/>
</dbReference>
<dbReference type="Pfam" id="PF12833">
    <property type="entry name" value="HTH_18"/>
    <property type="match status" value="1"/>
</dbReference>
<dbReference type="PRINTS" id="PR00032">
    <property type="entry name" value="HTHARAC"/>
</dbReference>
<accession>A0ABQ6AY61</accession>
<protein>
    <submittedName>
        <fullName evidence="5">AraC family transcriptional regulator</fullName>
    </submittedName>
</protein>
<proteinExistence type="predicted"/>
<dbReference type="Pfam" id="PF12852">
    <property type="entry name" value="Cupin_6"/>
    <property type="match status" value="1"/>
</dbReference>
<organism evidence="5 6">
    <name type="scientific">Bradyrhizobium iriomotense</name>
    <dbReference type="NCBI Taxonomy" id="441950"/>
    <lineage>
        <taxon>Bacteria</taxon>
        <taxon>Pseudomonadati</taxon>
        <taxon>Pseudomonadota</taxon>
        <taxon>Alphaproteobacteria</taxon>
        <taxon>Hyphomicrobiales</taxon>
        <taxon>Nitrobacteraceae</taxon>
        <taxon>Bradyrhizobium</taxon>
    </lineage>
</organism>
<keyword evidence="6" id="KW-1185">Reference proteome</keyword>